<feature type="compositionally biased region" description="Basic and acidic residues" evidence="1">
    <location>
        <begin position="72"/>
        <end position="92"/>
    </location>
</feature>
<keyword evidence="3" id="KW-1185">Reference proteome</keyword>
<proteinExistence type="predicted"/>
<reference evidence="2 3" key="1">
    <citation type="submission" date="2024-06" db="EMBL/GenBank/DDBJ databases">
        <title>Sorghum-associated microbial communities from plants grown in Nebraska, USA.</title>
        <authorList>
            <person name="Schachtman D."/>
        </authorList>
    </citation>
    <scope>NUCLEOTIDE SEQUENCE [LARGE SCALE GENOMIC DNA]</scope>
    <source>
        <strain evidence="2 3">3207</strain>
    </source>
</reference>
<protein>
    <submittedName>
        <fullName evidence="2">Uncharacterized protein</fullName>
    </submittedName>
</protein>
<gene>
    <name evidence="2" type="ORF">ABIE08_002780</name>
</gene>
<comment type="caution">
    <text evidence="2">The sequence shown here is derived from an EMBL/GenBank/DDBJ whole genome shotgun (WGS) entry which is preliminary data.</text>
</comment>
<dbReference type="Proteomes" id="UP001549321">
    <property type="component" value="Unassembled WGS sequence"/>
</dbReference>
<evidence type="ECO:0000313" key="3">
    <source>
        <dbReference type="Proteomes" id="UP001549321"/>
    </source>
</evidence>
<accession>A0ABV2R0N5</accession>
<evidence type="ECO:0000313" key="2">
    <source>
        <dbReference type="EMBL" id="MET4634834.1"/>
    </source>
</evidence>
<feature type="compositionally biased region" description="Basic and acidic residues" evidence="1">
    <location>
        <begin position="145"/>
        <end position="154"/>
    </location>
</feature>
<sequence>MATSTELKDSLQRISALMGLLRSDFLELSEAKSALQRGPIVEHIQWIADQLDELRDELAADKPRRSHATHSHSKEAEPKHTARHDAKHHAESVETPPIPDDPKQPDVGLDDVDLLKGEPAPMPEEPQPAASHDEAAAIPPPPDVPKPHDNDKTH</sequence>
<organism evidence="2 3">
    <name type="scientific">Kaistia defluvii</name>
    <dbReference type="NCBI Taxonomy" id="410841"/>
    <lineage>
        <taxon>Bacteria</taxon>
        <taxon>Pseudomonadati</taxon>
        <taxon>Pseudomonadota</taxon>
        <taxon>Alphaproteobacteria</taxon>
        <taxon>Hyphomicrobiales</taxon>
        <taxon>Kaistiaceae</taxon>
        <taxon>Kaistia</taxon>
    </lineage>
</organism>
<dbReference type="EMBL" id="JBEPSM010000002">
    <property type="protein sequence ID" value="MET4634834.1"/>
    <property type="molecule type" value="Genomic_DNA"/>
</dbReference>
<dbReference type="RefSeq" id="WP_354551884.1">
    <property type="nucleotide sequence ID" value="NZ_JBEPSM010000002.1"/>
</dbReference>
<evidence type="ECO:0000256" key="1">
    <source>
        <dbReference type="SAM" id="MobiDB-lite"/>
    </source>
</evidence>
<name>A0ABV2R0N5_9HYPH</name>
<feature type="region of interest" description="Disordered" evidence="1">
    <location>
        <begin position="57"/>
        <end position="154"/>
    </location>
</feature>